<evidence type="ECO:0000313" key="13">
    <source>
        <dbReference type="Proteomes" id="UP000256621"/>
    </source>
</evidence>
<dbReference type="EMBL" id="CP031442">
    <property type="protein sequence ID" value="AXM05788.1"/>
    <property type="molecule type" value="Genomic_DNA"/>
</dbReference>
<dbReference type="AlphaFoldDB" id="A0A2B7I3X1"/>
<feature type="transmembrane region" description="Helical" evidence="9">
    <location>
        <begin position="63"/>
        <end position="87"/>
    </location>
</feature>
<keyword evidence="3 8" id="KW-0813">Transport</keyword>
<evidence type="ECO:0000313" key="11">
    <source>
        <dbReference type="EMBL" id="PGF32019.1"/>
    </source>
</evidence>
<feature type="transmembrane region" description="Helical" evidence="9">
    <location>
        <begin position="39"/>
        <end position="56"/>
    </location>
</feature>
<feature type="transmembrane region" description="Helical" evidence="9">
    <location>
        <begin position="124"/>
        <end position="148"/>
    </location>
</feature>
<keyword evidence="4 8" id="KW-1003">Cell membrane</keyword>
<dbReference type="PANTHER" id="PTHR34295">
    <property type="entry name" value="BIOTIN TRANSPORTER BIOY"/>
    <property type="match status" value="1"/>
</dbReference>
<dbReference type="OMA" id="SMQPFFC"/>
<sequence length="189" mass="19379">MSSRNGFQATDLALIAVFAALVAVLAVIPPMFMVGAVPFALQMVAVMLAPMVLGSIRGGCAVSLYILVGALGLPVFSGGSSGIGVLVGPTGGYLWGWLIGAFVAGAVATSVLRRRPRKSMLPVWLFVVALVDLVCVYLGGIFGLMGFAKLSLNAALAANLVLFGLDVVKGILACLIATAVLTAFPRLMP</sequence>
<organism evidence="11 12">
    <name type="scientific">Cutibacterium acnes</name>
    <name type="common">Propionibacterium acnes</name>
    <dbReference type="NCBI Taxonomy" id="1747"/>
    <lineage>
        <taxon>Bacteria</taxon>
        <taxon>Bacillati</taxon>
        <taxon>Actinomycetota</taxon>
        <taxon>Actinomycetes</taxon>
        <taxon>Propionibacteriales</taxon>
        <taxon>Propionibacteriaceae</taxon>
        <taxon>Cutibacterium</taxon>
    </lineage>
</organism>
<dbReference type="OrthoDB" id="9803495at2"/>
<dbReference type="Pfam" id="PF02632">
    <property type="entry name" value="BioY"/>
    <property type="match status" value="1"/>
</dbReference>
<evidence type="ECO:0000256" key="5">
    <source>
        <dbReference type="ARBA" id="ARBA00022692"/>
    </source>
</evidence>
<evidence type="ECO:0000256" key="7">
    <source>
        <dbReference type="ARBA" id="ARBA00023136"/>
    </source>
</evidence>
<comment type="similarity">
    <text evidence="2 8">Belongs to the BioY family.</text>
</comment>
<dbReference type="GO" id="GO:0015225">
    <property type="term" value="F:biotin transmembrane transporter activity"/>
    <property type="evidence" value="ECO:0007669"/>
    <property type="project" value="UniProtKB-UniRule"/>
</dbReference>
<dbReference type="PANTHER" id="PTHR34295:SF4">
    <property type="entry name" value="BIOTIN TRANSPORTER BIOY-RELATED"/>
    <property type="match status" value="1"/>
</dbReference>
<evidence type="ECO:0000313" key="12">
    <source>
        <dbReference type="Proteomes" id="UP000226191"/>
    </source>
</evidence>
<reference evidence="10 13" key="2">
    <citation type="submission" date="2018-08" db="EMBL/GenBank/DDBJ databases">
        <title>Genome sequencing of Cutibacterium acnes KCOM 1315.</title>
        <authorList>
            <person name="Kook J.-K."/>
            <person name="Park S.-N."/>
            <person name="Lim Y.K."/>
        </authorList>
    </citation>
    <scope>NUCLEOTIDE SEQUENCE [LARGE SCALE GENOMIC DNA]</scope>
    <source>
        <strain evidence="10 13">KCOM 1315</strain>
    </source>
</reference>
<dbReference type="InterPro" id="IPR003784">
    <property type="entry name" value="BioY"/>
</dbReference>
<reference evidence="11 12" key="1">
    <citation type="submission" date="2017-02" db="EMBL/GenBank/DDBJ databases">
        <title>Prevalence of linear plasmids in Cutibacterium acnes isolates obtained from cancerous prostatic tissue.</title>
        <authorList>
            <person name="Davidsson S."/>
            <person name="Bruggemann H."/>
        </authorList>
    </citation>
    <scope>NUCLEOTIDE SEQUENCE [LARGE SCALE GENOMIC DNA]</scope>
    <source>
        <strain evidence="11 12">11-78</strain>
    </source>
</reference>
<dbReference type="Gene3D" id="1.10.1760.20">
    <property type="match status" value="1"/>
</dbReference>
<evidence type="ECO:0000256" key="3">
    <source>
        <dbReference type="ARBA" id="ARBA00022448"/>
    </source>
</evidence>
<dbReference type="PIRSF" id="PIRSF016661">
    <property type="entry name" value="BioY"/>
    <property type="match status" value="1"/>
</dbReference>
<evidence type="ECO:0000256" key="8">
    <source>
        <dbReference type="PIRNR" id="PIRNR016661"/>
    </source>
</evidence>
<keyword evidence="5 9" id="KW-0812">Transmembrane</keyword>
<evidence type="ECO:0000313" key="10">
    <source>
        <dbReference type="EMBL" id="AXM05788.1"/>
    </source>
</evidence>
<dbReference type="GO" id="GO:0005886">
    <property type="term" value="C:plasma membrane"/>
    <property type="evidence" value="ECO:0007669"/>
    <property type="project" value="UniProtKB-SubCell"/>
</dbReference>
<evidence type="ECO:0000256" key="4">
    <source>
        <dbReference type="ARBA" id="ARBA00022475"/>
    </source>
</evidence>
<evidence type="ECO:0000256" key="1">
    <source>
        <dbReference type="ARBA" id="ARBA00004651"/>
    </source>
</evidence>
<proteinExistence type="inferred from homology"/>
<evidence type="ECO:0000256" key="9">
    <source>
        <dbReference type="SAM" id="Phobius"/>
    </source>
</evidence>
<protein>
    <recommendedName>
        <fullName evidence="8">Biotin transporter</fullName>
    </recommendedName>
</protein>
<keyword evidence="6 9" id="KW-1133">Transmembrane helix</keyword>
<comment type="subcellular location">
    <subcellularLocation>
        <location evidence="1 8">Cell membrane</location>
        <topology evidence="1 8">Multi-pass membrane protein</topology>
    </subcellularLocation>
</comment>
<name>A0A2B7I3X1_CUTAC</name>
<evidence type="ECO:0000256" key="2">
    <source>
        <dbReference type="ARBA" id="ARBA00010692"/>
    </source>
</evidence>
<feature type="transmembrane region" description="Helical" evidence="9">
    <location>
        <begin position="93"/>
        <end position="112"/>
    </location>
</feature>
<feature type="transmembrane region" description="Helical" evidence="9">
    <location>
        <begin position="160"/>
        <end position="184"/>
    </location>
</feature>
<dbReference type="EMBL" id="MVCE01000006">
    <property type="protein sequence ID" value="PGF32019.1"/>
    <property type="molecule type" value="Genomic_DNA"/>
</dbReference>
<dbReference type="Proteomes" id="UP000226191">
    <property type="component" value="Unassembled WGS sequence"/>
</dbReference>
<feature type="transmembrane region" description="Helical" evidence="9">
    <location>
        <begin position="12"/>
        <end position="33"/>
    </location>
</feature>
<evidence type="ECO:0000256" key="6">
    <source>
        <dbReference type="ARBA" id="ARBA00022989"/>
    </source>
</evidence>
<accession>A0A2B7I3X1</accession>
<gene>
    <name evidence="11" type="ORF">B1B09_11170</name>
    <name evidence="10" type="ORF">DXN06_00350</name>
</gene>
<keyword evidence="7 8" id="KW-0472">Membrane</keyword>
<dbReference type="Proteomes" id="UP000256621">
    <property type="component" value="Chromosome"/>
</dbReference>